<dbReference type="CDD" id="cd06257">
    <property type="entry name" value="DnaJ"/>
    <property type="match status" value="1"/>
</dbReference>
<gene>
    <name evidence="9" type="ORF">QBZ16_004728</name>
</gene>
<dbReference type="InterPro" id="IPR011257">
    <property type="entry name" value="DNA_glycosylase"/>
</dbReference>
<dbReference type="GO" id="GO:0046872">
    <property type="term" value="F:metal ion binding"/>
    <property type="evidence" value="ECO:0007669"/>
    <property type="project" value="UniProtKB-KW"/>
</dbReference>
<feature type="compositionally biased region" description="Gly residues" evidence="7">
    <location>
        <begin position="731"/>
        <end position="740"/>
    </location>
</feature>
<dbReference type="SMART" id="SM00478">
    <property type="entry name" value="ENDO3c"/>
    <property type="match status" value="1"/>
</dbReference>
<dbReference type="Gene3D" id="1.10.1670.10">
    <property type="entry name" value="Helix-hairpin-Helix base-excision DNA repair enzymes (C-terminal)"/>
    <property type="match status" value="1"/>
</dbReference>
<feature type="region of interest" description="Disordered" evidence="7">
    <location>
        <begin position="291"/>
        <end position="326"/>
    </location>
</feature>
<evidence type="ECO:0000256" key="1">
    <source>
        <dbReference type="ARBA" id="ARBA00004123"/>
    </source>
</evidence>
<keyword evidence="3" id="KW-0479">Metal-binding</keyword>
<dbReference type="EMBL" id="JASFZW010000007">
    <property type="protein sequence ID" value="KAK2077094.1"/>
    <property type="molecule type" value="Genomic_DNA"/>
</dbReference>
<evidence type="ECO:0000256" key="3">
    <source>
        <dbReference type="ARBA" id="ARBA00022723"/>
    </source>
</evidence>
<dbReference type="InterPro" id="IPR044811">
    <property type="entry name" value="DME/ROS1"/>
</dbReference>
<dbReference type="SUPFAM" id="SSF48150">
    <property type="entry name" value="DNA-glycosylase"/>
    <property type="match status" value="1"/>
</dbReference>
<keyword evidence="10" id="KW-1185">Reference proteome</keyword>
<evidence type="ECO:0000256" key="2">
    <source>
        <dbReference type="ARBA" id="ARBA00005646"/>
    </source>
</evidence>
<evidence type="ECO:0000256" key="6">
    <source>
        <dbReference type="ARBA" id="ARBA00023242"/>
    </source>
</evidence>
<dbReference type="InterPro" id="IPR036869">
    <property type="entry name" value="J_dom_sf"/>
</dbReference>
<evidence type="ECO:0000256" key="4">
    <source>
        <dbReference type="ARBA" id="ARBA00023004"/>
    </source>
</evidence>
<dbReference type="AlphaFoldDB" id="A0AAD9IH85"/>
<evidence type="ECO:0000259" key="8">
    <source>
        <dbReference type="SMART" id="SM00478"/>
    </source>
</evidence>
<reference evidence="9" key="1">
    <citation type="submission" date="2021-01" db="EMBL/GenBank/DDBJ databases">
        <authorList>
            <person name="Eckstrom K.M.E."/>
        </authorList>
    </citation>
    <scope>NUCLEOTIDE SEQUENCE</scope>
    <source>
        <strain evidence="9">UVCC 0001</strain>
    </source>
</reference>
<dbReference type="InterPro" id="IPR028925">
    <property type="entry name" value="RRM_DME"/>
</dbReference>
<dbReference type="SUPFAM" id="SSF46565">
    <property type="entry name" value="Chaperone J-domain"/>
    <property type="match status" value="1"/>
</dbReference>
<sequence length="831" mass="90925">MVAYGADEVLTWHKRVGTFQNAMRGVLGDRRRNFLWSGSVLDSVIGAYLTQNVADHLSSSAFMILASRFPPPTAPLHEMSDSVDWESVRVADRLQGEDWTSVPFPRKTAVEQVAVVESVAKELAASLEEESSDQGVDPRELLSLEWTRQLPPKEAHDFLSSLHGLGRKSVACIVLLTLRNKEFPVDVNVGRIAARLGWIPLDSEEAIESLDDYAPEPEVHRFLHSRLVGFDVETLYELHYQMITLGKVFCNKLQPNCAACPLQSSCEFALNGGQNKERRKRPKPLDVFDLATVVSEPVPPTTPDKSGDGPLRRTSSSPGQPEAPARQLGYESGAWVGEATPAVEAAICHQLSLELLGLEAGHEPLARRQAYRQLSRHIHPDRCRHPAAPDVFSALQLAVETLQERPLDAGGSEDAGETFVRYEGPLREFPSLAALEARNEEALAEARVPGRLVLHALAVPWEAAPDRLAAYARPLSPDSPQQHYALFLPAPASFEGCDGEESGAQPCASVSGMVLVPAQTALRGRFPLNGTYFQTNEVFLDHSTVGELWRVPRALLDTCPSCPIFIGHSIHHMAKGMAYADVKKMFARGHTLFRAWDSKSGNPEPLPPWLLGTTAASKPKSVWKNKEQRAAEREERLQKFLEKYGHEAPAGLDIRRLLLPARAPKPPRVKEPRPPAAPRAPRDKGPPKRRVLFPNIMAAQRCGVCASCRNPGWKKACLTRRAELEALRGAADGGLSGGGQVVPKEEEPQAVGGGDDQSAPRESPATTSSPSGPWSDEPNGTQDSDEASSPPASPLVPERRSLPERRRRGRGAADGDPYLWQAYLTSSDSDE</sequence>
<proteinExistence type="inferred from homology"/>
<keyword evidence="4" id="KW-0408">Iron</keyword>
<name>A0AAD9IH85_PROWI</name>
<dbReference type="GO" id="GO:0141166">
    <property type="term" value="P:chromosomal 5-methylcytosine DNA demethylation pathway"/>
    <property type="evidence" value="ECO:0007669"/>
    <property type="project" value="InterPro"/>
</dbReference>
<accession>A0AAD9IH85</accession>
<evidence type="ECO:0000313" key="9">
    <source>
        <dbReference type="EMBL" id="KAK2077094.1"/>
    </source>
</evidence>
<dbReference type="GO" id="GO:0035514">
    <property type="term" value="F:DNA demethylase activity"/>
    <property type="evidence" value="ECO:0007669"/>
    <property type="project" value="InterPro"/>
</dbReference>
<feature type="region of interest" description="Disordered" evidence="7">
    <location>
        <begin position="662"/>
        <end position="689"/>
    </location>
</feature>
<keyword evidence="6" id="KW-0539">Nucleus</keyword>
<feature type="compositionally biased region" description="Polar residues" evidence="7">
    <location>
        <begin position="764"/>
        <end position="782"/>
    </location>
</feature>
<evidence type="ECO:0000313" key="10">
    <source>
        <dbReference type="Proteomes" id="UP001255856"/>
    </source>
</evidence>
<dbReference type="GO" id="GO:0006284">
    <property type="term" value="P:base-excision repair"/>
    <property type="evidence" value="ECO:0007669"/>
    <property type="project" value="InterPro"/>
</dbReference>
<organism evidence="9 10">
    <name type="scientific">Prototheca wickerhamii</name>
    <dbReference type="NCBI Taxonomy" id="3111"/>
    <lineage>
        <taxon>Eukaryota</taxon>
        <taxon>Viridiplantae</taxon>
        <taxon>Chlorophyta</taxon>
        <taxon>core chlorophytes</taxon>
        <taxon>Trebouxiophyceae</taxon>
        <taxon>Chlorellales</taxon>
        <taxon>Chlorellaceae</taxon>
        <taxon>Prototheca</taxon>
    </lineage>
</organism>
<dbReference type="GO" id="GO:0003677">
    <property type="term" value="F:DNA binding"/>
    <property type="evidence" value="ECO:0007669"/>
    <property type="project" value="UniProtKB-KW"/>
</dbReference>
<dbReference type="Pfam" id="PF15628">
    <property type="entry name" value="RRM_DME"/>
    <property type="match status" value="1"/>
</dbReference>
<comment type="similarity">
    <text evidence="2">Belongs to the DNA glycosylase family. DEMETER subfamily.</text>
</comment>
<dbReference type="GO" id="GO:0019104">
    <property type="term" value="F:DNA N-glycosylase activity"/>
    <property type="evidence" value="ECO:0007669"/>
    <property type="project" value="InterPro"/>
</dbReference>
<dbReference type="InterPro" id="IPR001623">
    <property type="entry name" value="DnaJ_domain"/>
</dbReference>
<dbReference type="GO" id="GO:0005634">
    <property type="term" value="C:nucleus"/>
    <property type="evidence" value="ECO:0007669"/>
    <property type="project" value="UniProtKB-SubCell"/>
</dbReference>
<dbReference type="Gene3D" id="1.10.287.110">
    <property type="entry name" value="DnaJ domain"/>
    <property type="match status" value="1"/>
</dbReference>
<dbReference type="PANTHER" id="PTHR46213:SF13">
    <property type="entry name" value="DEMETER-LIKE PROTEIN 2-RELATED"/>
    <property type="match status" value="1"/>
</dbReference>
<feature type="region of interest" description="Disordered" evidence="7">
    <location>
        <begin position="731"/>
        <end position="831"/>
    </location>
</feature>
<evidence type="ECO:0000256" key="5">
    <source>
        <dbReference type="ARBA" id="ARBA00023125"/>
    </source>
</evidence>
<feature type="domain" description="HhH-GPD" evidence="8">
    <location>
        <begin position="49"/>
        <end position="248"/>
    </location>
</feature>
<evidence type="ECO:0000256" key="7">
    <source>
        <dbReference type="SAM" id="MobiDB-lite"/>
    </source>
</evidence>
<comment type="caution">
    <text evidence="9">The sequence shown here is derived from an EMBL/GenBank/DDBJ whole genome shotgun (WGS) entry which is preliminary data.</text>
</comment>
<dbReference type="InterPro" id="IPR003265">
    <property type="entry name" value="HhH-GPD_domain"/>
</dbReference>
<dbReference type="PANTHER" id="PTHR46213">
    <property type="entry name" value="TRANSCRIPTIONAL ACTIVATOR DEMETER"/>
    <property type="match status" value="1"/>
</dbReference>
<protein>
    <recommendedName>
        <fullName evidence="8">HhH-GPD domain-containing protein</fullName>
    </recommendedName>
</protein>
<comment type="subcellular location">
    <subcellularLocation>
        <location evidence="1">Nucleus</location>
    </subcellularLocation>
</comment>
<dbReference type="Proteomes" id="UP001255856">
    <property type="component" value="Unassembled WGS sequence"/>
</dbReference>
<dbReference type="InterPro" id="IPR023170">
    <property type="entry name" value="HhH_base_excis_C"/>
</dbReference>
<keyword evidence="5" id="KW-0238">DNA-binding</keyword>